<dbReference type="AlphaFoldDB" id="A0A521BEU6"/>
<dbReference type="Proteomes" id="UP000316030">
    <property type="component" value="Unassembled WGS sequence"/>
</dbReference>
<dbReference type="OrthoDB" id="9997835at2"/>
<keyword evidence="3" id="KW-1185">Reference proteome</keyword>
<protein>
    <submittedName>
        <fullName evidence="2">Uncharacterized protein</fullName>
    </submittedName>
</protein>
<proteinExistence type="predicted"/>
<accession>A0A521BEU6</accession>
<name>A0A521BEU6_9RHOB</name>
<sequence length="113" mass="12279">MIHVLNPYKLSISMFRMAIFTWETQMNALKLFTHVAATANPVALTHDAAQQAETPKPAAKPRAAATSAKARAAKATVSKTTTAKADVAPPEPEEKRYREPATPPTMPDQKPIQ</sequence>
<feature type="compositionally biased region" description="Low complexity" evidence="1">
    <location>
        <begin position="54"/>
        <end position="88"/>
    </location>
</feature>
<reference evidence="2 3" key="1">
    <citation type="submission" date="2017-05" db="EMBL/GenBank/DDBJ databases">
        <authorList>
            <person name="Varghese N."/>
            <person name="Submissions S."/>
        </authorList>
    </citation>
    <scope>NUCLEOTIDE SEQUENCE [LARGE SCALE GENOMIC DNA]</scope>
    <source>
        <strain evidence="2 3">DSM 29506</strain>
    </source>
</reference>
<evidence type="ECO:0000313" key="3">
    <source>
        <dbReference type="Proteomes" id="UP000316030"/>
    </source>
</evidence>
<evidence type="ECO:0000313" key="2">
    <source>
        <dbReference type="EMBL" id="SMO45627.1"/>
    </source>
</evidence>
<gene>
    <name evidence="2" type="ORF">SAMN06265173_10330</name>
</gene>
<dbReference type="EMBL" id="FXTO01000003">
    <property type="protein sequence ID" value="SMO45627.1"/>
    <property type="molecule type" value="Genomic_DNA"/>
</dbReference>
<dbReference type="RefSeq" id="WP_142492079.1">
    <property type="nucleotide sequence ID" value="NZ_FXTO01000003.1"/>
</dbReference>
<evidence type="ECO:0000256" key="1">
    <source>
        <dbReference type="SAM" id="MobiDB-lite"/>
    </source>
</evidence>
<organism evidence="2 3">
    <name type="scientific">Thalassovita litoralis</name>
    <dbReference type="NCBI Taxonomy" id="1010611"/>
    <lineage>
        <taxon>Bacteria</taxon>
        <taxon>Pseudomonadati</taxon>
        <taxon>Pseudomonadota</taxon>
        <taxon>Alphaproteobacteria</taxon>
        <taxon>Rhodobacterales</taxon>
        <taxon>Roseobacteraceae</taxon>
        <taxon>Thalassovita</taxon>
    </lineage>
</organism>
<feature type="region of interest" description="Disordered" evidence="1">
    <location>
        <begin position="48"/>
        <end position="113"/>
    </location>
</feature>